<dbReference type="EMBL" id="MQVM01000011">
    <property type="protein sequence ID" value="ONH74149.1"/>
    <property type="molecule type" value="Genomic_DNA"/>
</dbReference>
<organism evidence="2 3">
    <name type="scientific">Pichia kudriavzevii</name>
    <name type="common">Yeast</name>
    <name type="synonym">Issatchenkia orientalis</name>
    <dbReference type="NCBI Taxonomy" id="4909"/>
    <lineage>
        <taxon>Eukaryota</taxon>
        <taxon>Fungi</taxon>
        <taxon>Dikarya</taxon>
        <taxon>Ascomycota</taxon>
        <taxon>Saccharomycotina</taxon>
        <taxon>Pichiomycetes</taxon>
        <taxon>Pichiales</taxon>
        <taxon>Pichiaceae</taxon>
        <taxon>Pichia</taxon>
    </lineage>
</organism>
<protein>
    <submittedName>
        <fullName evidence="2">Uncharacterized protein</fullName>
    </submittedName>
</protein>
<sequence>MLKNLNKLSNFIPIHSSLRSLLNVHVCVNLYIYMYVYISTKSYLTHLGDFAFLVNKRRRKRAKMGKSILKWGVRGLTRLID</sequence>
<gene>
    <name evidence="2" type="ORF">BOH78_2666</name>
</gene>
<dbReference type="Proteomes" id="UP000189274">
    <property type="component" value="Unassembled WGS sequence"/>
</dbReference>
<name>A0A1V2LNL9_PICKU</name>
<keyword evidence="1" id="KW-0472">Membrane</keyword>
<evidence type="ECO:0000313" key="3">
    <source>
        <dbReference type="Proteomes" id="UP000189274"/>
    </source>
</evidence>
<feature type="transmembrane region" description="Helical" evidence="1">
    <location>
        <begin position="30"/>
        <end position="54"/>
    </location>
</feature>
<proteinExistence type="predicted"/>
<dbReference type="AlphaFoldDB" id="A0A1V2LNL9"/>
<evidence type="ECO:0000256" key="1">
    <source>
        <dbReference type="SAM" id="Phobius"/>
    </source>
</evidence>
<reference evidence="3" key="1">
    <citation type="journal article" date="2017" name="Genome Announc.">
        <title>Genome sequences of Cyberlindnera fabianii 65, Pichia kudriavzevii 129, and Saccharomyces cerevisiae 131 isolated from fermented masau fruits in Zimbabwe.</title>
        <authorList>
            <person name="van Rijswijck I.M.H."/>
            <person name="Derks M.F.L."/>
            <person name="Abee T."/>
            <person name="de Ridder D."/>
            <person name="Smid E.J."/>
        </authorList>
    </citation>
    <scope>NUCLEOTIDE SEQUENCE [LARGE SCALE GENOMIC DNA]</scope>
    <source>
        <strain evidence="3">129</strain>
    </source>
</reference>
<accession>A0A1V2LNL9</accession>
<evidence type="ECO:0000313" key="2">
    <source>
        <dbReference type="EMBL" id="ONH74149.1"/>
    </source>
</evidence>
<keyword evidence="1" id="KW-0812">Transmembrane</keyword>
<keyword evidence="1" id="KW-1133">Transmembrane helix</keyword>
<comment type="caution">
    <text evidence="2">The sequence shown here is derived from an EMBL/GenBank/DDBJ whole genome shotgun (WGS) entry which is preliminary data.</text>
</comment>